<dbReference type="InterPro" id="IPR043502">
    <property type="entry name" value="DNA/RNA_pol_sf"/>
</dbReference>
<dbReference type="SUPFAM" id="SSF56672">
    <property type="entry name" value="DNA/RNA polymerases"/>
    <property type="match status" value="1"/>
</dbReference>
<dbReference type="PANTHER" id="PTHR37984">
    <property type="entry name" value="PROTEIN CBG26694"/>
    <property type="match status" value="1"/>
</dbReference>
<reference evidence="7" key="2">
    <citation type="submission" date="2013-10" db="EMBL/GenBank/DDBJ databases">
        <authorList>
            <person name="Aslett M."/>
        </authorList>
    </citation>
    <scope>NUCLEOTIDE SEQUENCE [LARGE SCALE GENOMIC DNA]</scope>
    <source>
        <strain evidence="7">Houghton</strain>
    </source>
</reference>
<dbReference type="OrthoDB" id="2013610at2759"/>
<dbReference type="InterPro" id="IPR021109">
    <property type="entry name" value="Peptidase_aspartic_dom_sf"/>
</dbReference>
<dbReference type="PANTHER" id="PTHR37984:SF5">
    <property type="entry name" value="PROTEIN NYNRIN-LIKE"/>
    <property type="match status" value="1"/>
</dbReference>
<keyword evidence="4" id="KW-0255">Endonuclease</keyword>
<dbReference type="GO" id="GO:0004519">
    <property type="term" value="F:endonuclease activity"/>
    <property type="evidence" value="ECO:0007669"/>
    <property type="project" value="UniProtKB-KW"/>
</dbReference>
<reference evidence="7" key="1">
    <citation type="submission" date="2013-10" db="EMBL/GenBank/DDBJ databases">
        <title>Genomic analysis of the causative agents of coccidiosis in chickens.</title>
        <authorList>
            <person name="Reid A.J."/>
            <person name="Blake D."/>
            <person name="Billington K."/>
            <person name="Browne H."/>
            <person name="Dunn M."/>
            <person name="Hung S."/>
            <person name="Kawahara F."/>
            <person name="Miranda-Saavedra D."/>
            <person name="Mourier T."/>
            <person name="Nagra H."/>
            <person name="Otto T.D."/>
            <person name="Rawlings N."/>
            <person name="Sanchez A."/>
            <person name="Sanders M."/>
            <person name="Subramaniam C."/>
            <person name="Tay Y."/>
            <person name="Dear P."/>
            <person name="Doerig C."/>
            <person name="Gruber A."/>
            <person name="Parkinson J."/>
            <person name="Shirley M."/>
            <person name="Wan K.L."/>
            <person name="Berriman M."/>
            <person name="Tomley F."/>
            <person name="Pain A."/>
        </authorList>
    </citation>
    <scope>NUCLEOTIDE SEQUENCE [LARGE SCALE GENOMIC DNA]</scope>
    <source>
        <strain evidence="7">Houghton</strain>
    </source>
</reference>
<keyword evidence="8" id="KW-1185">Reference proteome</keyword>
<dbReference type="EMBL" id="HG695846">
    <property type="protein sequence ID" value="CDI86681.1"/>
    <property type="molecule type" value="Genomic_DNA"/>
</dbReference>
<keyword evidence="3" id="KW-0540">Nuclease</keyword>
<dbReference type="CDD" id="cd01647">
    <property type="entry name" value="RT_LTR"/>
    <property type="match status" value="1"/>
</dbReference>
<dbReference type="InterPro" id="IPR043128">
    <property type="entry name" value="Rev_trsase/Diguanyl_cyclase"/>
</dbReference>
<evidence type="ECO:0000313" key="8">
    <source>
        <dbReference type="Proteomes" id="UP000018201"/>
    </source>
</evidence>
<dbReference type="Proteomes" id="UP000018201">
    <property type="component" value="Unassembled WGS sequence"/>
</dbReference>
<keyword evidence="1" id="KW-0808">Transferase</keyword>
<dbReference type="Pfam" id="PF13650">
    <property type="entry name" value="Asp_protease_2"/>
    <property type="match status" value="1"/>
</dbReference>
<dbReference type="VEuPathDB" id="ToxoDB:EPH_0021180"/>
<dbReference type="AlphaFoldDB" id="U6H268"/>
<dbReference type="Gene3D" id="2.40.70.10">
    <property type="entry name" value="Acid Proteases"/>
    <property type="match status" value="1"/>
</dbReference>
<protein>
    <submittedName>
        <fullName evidence="7">OSJNBa0042D13.18 protein, related</fullName>
    </submittedName>
</protein>
<keyword evidence="2" id="KW-0548">Nucleotidyltransferase</keyword>
<organism evidence="7 8">
    <name type="scientific">Eimeria praecox</name>
    <dbReference type="NCBI Taxonomy" id="51316"/>
    <lineage>
        <taxon>Eukaryota</taxon>
        <taxon>Sar</taxon>
        <taxon>Alveolata</taxon>
        <taxon>Apicomplexa</taxon>
        <taxon>Conoidasida</taxon>
        <taxon>Coccidia</taxon>
        <taxon>Eucoccidiorida</taxon>
        <taxon>Eimeriorina</taxon>
        <taxon>Eimeriidae</taxon>
        <taxon>Eimeria</taxon>
    </lineage>
</organism>
<dbReference type="GO" id="GO:0016779">
    <property type="term" value="F:nucleotidyltransferase activity"/>
    <property type="evidence" value="ECO:0007669"/>
    <property type="project" value="UniProtKB-KW"/>
</dbReference>
<feature type="domain" description="Ig-like" evidence="6">
    <location>
        <begin position="45"/>
        <end position="129"/>
    </location>
</feature>
<dbReference type="GO" id="GO:0006508">
    <property type="term" value="P:proteolysis"/>
    <property type="evidence" value="ECO:0007669"/>
    <property type="project" value="InterPro"/>
</dbReference>
<proteinExistence type="predicted"/>
<name>U6H268_9EIME</name>
<feature type="region of interest" description="Disordered" evidence="5">
    <location>
        <begin position="27"/>
        <end position="69"/>
    </location>
</feature>
<evidence type="ECO:0000256" key="1">
    <source>
        <dbReference type="ARBA" id="ARBA00022679"/>
    </source>
</evidence>
<feature type="region of interest" description="Disordered" evidence="5">
    <location>
        <begin position="792"/>
        <end position="862"/>
    </location>
</feature>
<dbReference type="Pfam" id="PF00078">
    <property type="entry name" value="RVT_1"/>
    <property type="match status" value="1"/>
</dbReference>
<evidence type="ECO:0000259" key="6">
    <source>
        <dbReference type="PROSITE" id="PS50835"/>
    </source>
</evidence>
<dbReference type="InterPro" id="IPR000477">
    <property type="entry name" value="RT_dom"/>
</dbReference>
<dbReference type="Gene3D" id="3.30.70.270">
    <property type="match status" value="2"/>
</dbReference>
<dbReference type="Gene3D" id="3.10.10.10">
    <property type="entry name" value="HIV Type 1 Reverse Transcriptase, subunit A, domain 1"/>
    <property type="match status" value="1"/>
</dbReference>
<dbReference type="CDD" id="cd00303">
    <property type="entry name" value="retropepsin_like"/>
    <property type="match status" value="1"/>
</dbReference>
<dbReference type="PROSITE" id="PS50835">
    <property type="entry name" value="IG_LIKE"/>
    <property type="match status" value="1"/>
</dbReference>
<dbReference type="InterPro" id="IPR007110">
    <property type="entry name" value="Ig-like_dom"/>
</dbReference>
<keyword evidence="4" id="KW-0378">Hydrolase</keyword>
<dbReference type="GO" id="GO:0004190">
    <property type="term" value="F:aspartic-type endopeptidase activity"/>
    <property type="evidence" value="ECO:0007669"/>
    <property type="project" value="InterPro"/>
</dbReference>
<dbReference type="PROSITE" id="PS00141">
    <property type="entry name" value="ASP_PROTEASE"/>
    <property type="match status" value="1"/>
</dbReference>
<evidence type="ECO:0000256" key="2">
    <source>
        <dbReference type="ARBA" id="ARBA00022695"/>
    </source>
</evidence>
<evidence type="ECO:0000313" key="7">
    <source>
        <dbReference type="EMBL" id="CDI86681.1"/>
    </source>
</evidence>
<evidence type="ECO:0000256" key="3">
    <source>
        <dbReference type="ARBA" id="ARBA00022722"/>
    </source>
</evidence>
<dbReference type="SUPFAM" id="SSF50630">
    <property type="entry name" value="Acid proteases"/>
    <property type="match status" value="1"/>
</dbReference>
<dbReference type="InterPro" id="IPR050951">
    <property type="entry name" value="Retrovirus_Pol_polyprotein"/>
</dbReference>
<gene>
    <name evidence="7" type="ORF">EPH_0021180</name>
</gene>
<accession>U6H268</accession>
<sequence length="862" mass="95048">MSLTGGNTCLVPTGPNAILVSPNWRQRLFSKGSPGTPGEDSRHIPSTSKEPPAPPRTTEEQSCPATGRCEESAQKLTREYAQRNENDRASNIHWWREGTPLELAHEGNGSLCGTGKTAVLTLEIAGYECEGLLDTGASRSFISPTAAERLGLRVRFLRKACAFTVANGELLHMDHVVTRLSMICGGERFTGDFLVGPIPYDVILWLDWLINHRVAWYFQSDKLRTYVNGRWCELPVRRKSEGLAVVTPATEGNAKTPADRAYDALAQQVSRVTAEEDAALLRPPHKRYKSQHRAGERVKIKNLLREARSDTEKLKRALDGLHFIAALPKVEAKGVVYLPTERQSPLMCAILEHHRAKTWSPGVHPAVVDATADADTEASPWPTAKLEYTEFDAWSQGHEAGRLPPQIFTVLQQHRLLFPHSLPDGLPPRRPYDHQILSLPGKLPTKSPIYKMPPDQLAYHTREIASLTSKGWIGPTCSPICASTIMVDKHDDGSGERKMRMGVNYQALNAVSTASGFPIPNVQTILESMGGAKYFSTLALEAGFHQIRMTKEDRWRTAFRSVQGLLEYKVMPFGLKGAPATFQANINAYLQPLLEHGVIACLNNVLICSPTIDTRVSLLRHVLSTFLEHQFYPKFAKCKFAQQELTYLGYTIGAEGIKPSVDKVQAILLWPDVLANETQVRQFLSTVNYCRMFMGLAFADTARPLVELTRQGTPFFWGAPHTAAVRRLKKLLAEYTTLQIRDLTRPYTLYTDASGYADLTISCLQGARNQVADALSRHPKHMSPAIAPALPAGGAAQTSPFTPLQPGGNPLTSRYPTMGKPRDYRADAGIHTRRARRPAAVAASPPPGAALISPPRAARPAA</sequence>
<feature type="compositionally biased region" description="Basic and acidic residues" evidence="5">
    <location>
        <begin position="820"/>
        <end position="830"/>
    </location>
</feature>
<evidence type="ECO:0000256" key="5">
    <source>
        <dbReference type="SAM" id="MobiDB-lite"/>
    </source>
</evidence>
<dbReference type="InterPro" id="IPR001969">
    <property type="entry name" value="Aspartic_peptidase_AS"/>
</dbReference>
<evidence type="ECO:0000256" key="4">
    <source>
        <dbReference type="ARBA" id="ARBA00022759"/>
    </source>
</evidence>